<evidence type="ECO:0000313" key="2">
    <source>
        <dbReference type="EMBL" id="GMF41867.1"/>
    </source>
</evidence>
<keyword evidence="3" id="KW-1185">Reference proteome</keyword>
<organism evidence="2 3">
    <name type="scientific">Phytophthora fragariaefolia</name>
    <dbReference type="NCBI Taxonomy" id="1490495"/>
    <lineage>
        <taxon>Eukaryota</taxon>
        <taxon>Sar</taxon>
        <taxon>Stramenopiles</taxon>
        <taxon>Oomycota</taxon>
        <taxon>Peronosporomycetes</taxon>
        <taxon>Peronosporales</taxon>
        <taxon>Peronosporaceae</taxon>
        <taxon>Phytophthora</taxon>
    </lineage>
</organism>
<accession>A0A9W7CU23</accession>
<comment type="caution">
    <text evidence="2">The sequence shown here is derived from an EMBL/GenBank/DDBJ whole genome shotgun (WGS) entry which is preliminary data.</text>
</comment>
<feature type="region of interest" description="Disordered" evidence="1">
    <location>
        <begin position="250"/>
        <end position="273"/>
    </location>
</feature>
<feature type="compositionally biased region" description="Basic residues" evidence="1">
    <location>
        <begin position="128"/>
        <end position="146"/>
    </location>
</feature>
<feature type="compositionally biased region" description="Low complexity" evidence="1">
    <location>
        <begin position="260"/>
        <end position="270"/>
    </location>
</feature>
<dbReference type="OrthoDB" id="21530at2759"/>
<name>A0A9W7CU23_9STRA</name>
<dbReference type="Proteomes" id="UP001165121">
    <property type="component" value="Unassembled WGS sequence"/>
</dbReference>
<evidence type="ECO:0000256" key="1">
    <source>
        <dbReference type="SAM" id="MobiDB-lite"/>
    </source>
</evidence>
<dbReference type="AlphaFoldDB" id="A0A9W7CU23"/>
<protein>
    <submittedName>
        <fullName evidence="2">Unnamed protein product</fullName>
    </submittedName>
</protein>
<feature type="region of interest" description="Disordered" evidence="1">
    <location>
        <begin position="1"/>
        <end position="28"/>
    </location>
</feature>
<reference evidence="2" key="1">
    <citation type="submission" date="2023-04" db="EMBL/GenBank/DDBJ databases">
        <title>Phytophthora fragariaefolia NBRC 109709.</title>
        <authorList>
            <person name="Ichikawa N."/>
            <person name="Sato H."/>
            <person name="Tonouchi N."/>
        </authorList>
    </citation>
    <scope>NUCLEOTIDE SEQUENCE</scope>
    <source>
        <strain evidence="2">NBRC 109709</strain>
    </source>
</reference>
<sequence length="500" mass="54464">MGAKKQRKPRGEDVAMKGPSQPRANKISPKALKEGDKLAKFKQQQHAITVPVHSRTVSIRPATPLVTFASDSNLLIGSRSVAEVQNDIIPPSAKAQRRNMRSRSNSEPVSLTDEVVSIPVASSNPPKPRAKTPRKPRRTPTPHPKKATTATARHPKLRSKSESLPEMLPFEPLSELKMPSTLMSDNEANIYEPILPSNAADSVDQGAFEWPIPGPASGHHTTSLSSDEHAIDSDILSVLANCDAEDINDPSVLDFAGPPSSSSFQSSTSFGERDDTEMLPVGMECFKISENALLMTETHEFTMNEPEAELGLNAFATLGDDWQNALHLSSHLEKMSVAQEDPPLRSLGEATLRRKESVGRLRSTSDPIHTTALIHPTIQRFSSTPLEPMAIKSDASTELSIQPTGRNEILGQQLQHHESSYHRWLMMGPTEMEDSSVKQAIWVSTEAGVATTGNPQPSSQELDELLIRDDAVEWGVASDFEANTGVNYALDDGGMTSTLL</sequence>
<gene>
    <name evidence="2" type="ORF">Pfra01_001343300</name>
</gene>
<proteinExistence type="predicted"/>
<evidence type="ECO:0000313" key="3">
    <source>
        <dbReference type="Proteomes" id="UP001165121"/>
    </source>
</evidence>
<feature type="region of interest" description="Disordered" evidence="1">
    <location>
        <begin position="87"/>
        <end position="164"/>
    </location>
</feature>
<dbReference type="EMBL" id="BSXT01001384">
    <property type="protein sequence ID" value="GMF41867.1"/>
    <property type="molecule type" value="Genomic_DNA"/>
</dbReference>